<protein>
    <submittedName>
        <fullName evidence="3">Spx/MgsR family transcriptional regulator</fullName>
    </submittedName>
</protein>
<evidence type="ECO:0000256" key="1">
    <source>
        <dbReference type="ARBA" id="ARBA00007198"/>
    </source>
</evidence>
<dbReference type="PROSITE" id="PS51353">
    <property type="entry name" value="ARSC"/>
    <property type="match status" value="1"/>
</dbReference>
<name>A0A841GGP9_9GAMM</name>
<sequence length="115" mass="13182">MAVTIYGIKTCDSVKKAQNWLKQNNIAFELVDFKQTPPDETQISQWCQSAGWEKLLNKQSKTFRELSSEQKVIDNEVQAIALMQQFPLLIKRPVLVSEEKIMIGFSESAYNSLIN</sequence>
<dbReference type="PANTHER" id="PTHR30041:SF8">
    <property type="entry name" value="PROTEIN YFFB"/>
    <property type="match status" value="1"/>
</dbReference>
<evidence type="ECO:0000313" key="3">
    <source>
        <dbReference type="EMBL" id="MBB6055856.1"/>
    </source>
</evidence>
<keyword evidence="4" id="KW-1185">Reference proteome</keyword>
<dbReference type="EMBL" id="JACHGR010000005">
    <property type="protein sequence ID" value="MBB6055856.1"/>
    <property type="molecule type" value="Genomic_DNA"/>
</dbReference>
<proteinExistence type="inferred from homology"/>
<dbReference type="AlphaFoldDB" id="A0A841GGP9"/>
<dbReference type="NCBIfam" id="TIGR01617">
    <property type="entry name" value="arsC_related"/>
    <property type="match status" value="1"/>
</dbReference>
<accession>A0A841GGP9</accession>
<gene>
    <name evidence="3" type="ORF">HNR75_001774</name>
</gene>
<organism evidence="3 4">
    <name type="scientific">Tolumonas osonensis</name>
    <dbReference type="NCBI Taxonomy" id="675874"/>
    <lineage>
        <taxon>Bacteria</taxon>
        <taxon>Pseudomonadati</taxon>
        <taxon>Pseudomonadota</taxon>
        <taxon>Gammaproteobacteria</taxon>
        <taxon>Aeromonadales</taxon>
        <taxon>Aeromonadaceae</taxon>
        <taxon>Tolumonas</taxon>
    </lineage>
</organism>
<dbReference type="PANTHER" id="PTHR30041">
    <property type="entry name" value="ARSENATE REDUCTASE"/>
    <property type="match status" value="1"/>
</dbReference>
<dbReference type="SUPFAM" id="SSF52833">
    <property type="entry name" value="Thioredoxin-like"/>
    <property type="match status" value="1"/>
</dbReference>
<evidence type="ECO:0000313" key="4">
    <source>
        <dbReference type="Proteomes" id="UP000585721"/>
    </source>
</evidence>
<dbReference type="InterPro" id="IPR036249">
    <property type="entry name" value="Thioredoxin-like_sf"/>
</dbReference>
<dbReference type="InterPro" id="IPR006504">
    <property type="entry name" value="Tscrpt_reg_Spx/MgsR"/>
</dbReference>
<comment type="similarity">
    <text evidence="1 2">Belongs to the ArsC family.</text>
</comment>
<dbReference type="InterPro" id="IPR006660">
    <property type="entry name" value="Arsenate_reductase-like"/>
</dbReference>
<comment type="caution">
    <text evidence="3">The sequence shown here is derived from an EMBL/GenBank/DDBJ whole genome shotgun (WGS) entry which is preliminary data.</text>
</comment>
<dbReference type="RefSeq" id="WP_188026596.1">
    <property type="nucleotide sequence ID" value="NZ_JACHGR010000005.1"/>
</dbReference>
<dbReference type="Proteomes" id="UP000585721">
    <property type="component" value="Unassembled WGS sequence"/>
</dbReference>
<reference evidence="3 4" key="1">
    <citation type="submission" date="2020-08" db="EMBL/GenBank/DDBJ databases">
        <title>Genomic Encyclopedia of Type Strains, Phase IV (KMG-IV): sequencing the most valuable type-strain genomes for metagenomic binning, comparative biology and taxonomic classification.</title>
        <authorList>
            <person name="Goeker M."/>
        </authorList>
    </citation>
    <scope>NUCLEOTIDE SEQUENCE [LARGE SCALE GENOMIC DNA]</scope>
    <source>
        <strain evidence="3 4">DSM 22975</strain>
    </source>
</reference>
<dbReference type="Pfam" id="PF03960">
    <property type="entry name" value="ArsC"/>
    <property type="match status" value="1"/>
</dbReference>
<dbReference type="CDD" id="cd03035">
    <property type="entry name" value="ArsC_Yffb"/>
    <property type="match status" value="1"/>
</dbReference>
<evidence type="ECO:0000256" key="2">
    <source>
        <dbReference type="PROSITE-ProRule" id="PRU01282"/>
    </source>
</evidence>
<dbReference type="Gene3D" id="3.40.30.10">
    <property type="entry name" value="Glutaredoxin"/>
    <property type="match status" value="1"/>
</dbReference>